<dbReference type="Proteomes" id="UP000887565">
    <property type="component" value="Unplaced"/>
</dbReference>
<sequence>MLSGVLRQRPLGWYCRKRSKPVLRQFRSKVGLTL</sequence>
<proteinExistence type="predicted"/>
<reference evidence="2" key="1">
    <citation type="submission" date="2022-11" db="UniProtKB">
        <authorList>
            <consortium name="WormBaseParasite"/>
        </authorList>
    </citation>
    <scope>IDENTIFICATION</scope>
</reference>
<protein>
    <submittedName>
        <fullName evidence="2">Uncharacterized protein</fullName>
    </submittedName>
</protein>
<evidence type="ECO:0000313" key="1">
    <source>
        <dbReference type="Proteomes" id="UP000887565"/>
    </source>
</evidence>
<evidence type="ECO:0000313" key="2">
    <source>
        <dbReference type="WBParaSite" id="nRc.2.0.1.t06169-RA"/>
    </source>
</evidence>
<accession>A0A915HW98</accession>
<organism evidence="1 2">
    <name type="scientific">Romanomermis culicivorax</name>
    <name type="common">Nematode worm</name>
    <dbReference type="NCBI Taxonomy" id="13658"/>
    <lineage>
        <taxon>Eukaryota</taxon>
        <taxon>Metazoa</taxon>
        <taxon>Ecdysozoa</taxon>
        <taxon>Nematoda</taxon>
        <taxon>Enoplea</taxon>
        <taxon>Dorylaimia</taxon>
        <taxon>Mermithida</taxon>
        <taxon>Mermithoidea</taxon>
        <taxon>Mermithidae</taxon>
        <taxon>Romanomermis</taxon>
    </lineage>
</organism>
<name>A0A915HW98_ROMCU</name>
<dbReference type="WBParaSite" id="nRc.2.0.1.t06169-RA">
    <property type="protein sequence ID" value="nRc.2.0.1.t06169-RA"/>
    <property type="gene ID" value="nRc.2.0.1.g06169"/>
</dbReference>
<keyword evidence="1" id="KW-1185">Reference proteome</keyword>
<dbReference type="AlphaFoldDB" id="A0A915HW98"/>